<evidence type="ECO:0000256" key="11">
    <source>
        <dbReference type="RuleBase" id="RU003780"/>
    </source>
</evidence>
<comment type="subcellular location">
    <subcellularLocation>
        <location evidence="9">Cytoplasm</location>
    </subcellularLocation>
</comment>
<evidence type="ECO:0000256" key="5">
    <source>
        <dbReference type="ARBA" id="ARBA00018429"/>
    </source>
</evidence>
<keyword evidence="6 9" id="KW-0227">DNA damage</keyword>
<dbReference type="Gene3D" id="3.40.470.10">
    <property type="entry name" value="Uracil-DNA glycosylase-like domain"/>
    <property type="match status" value="1"/>
</dbReference>
<evidence type="ECO:0000256" key="4">
    <source>
        <dbReference type="ARBA" id="ARBA00012030"/>
    </source>
</evidence>
<evidence type="ECO:0000256" key="8">
    <source>
        <dbReference type="ARBA" id="ARBA00023204"/>
    </source>
</evidence>
<evidence type="ECO:0000256" key="7">
    <source>
        <dbReference type="ARBA" id="ARBA00022801"/>
    </source>
</evidence>
<dbReference type="HAMAP" id="MF_00148">
    <property type="entry name" value="UDG"/>
    <property type="match status" value="1"/>
</dbReference>
<dbReference type="PANTHER" id="PTHR11264:SF0">
    <property type="entry name" value="URACIL-DNA GLYCOSYLASE"/>
    <property type="match status" value="1"/>
</dbReference>
<protein>
    <recommendedName>
        <fullName evidence="5 9">Uracil-DNA glycosylase</fullName>
        <shortName evidence="9">UDG</shortName>
        <ecNumber evidence="4 9">3.2.2.27</ecNumber>
    </recommendedName>
</protein>
<dbReference type="PANTHER" id="PTHR11264">
    <property type="entry name" value="URACIL-DNA GLYCOSYLASE"/>
    <property type="match status" value="1"/>
</dbReference>
<evidence type="ECO:0000313" key="14">
    <source>
        <dbReference type="Proteomes" id="UP000013243"/>
    </source>
</evidence>
<dbReference type="STRING" id="1265309.K529_007685"/>
<dbReference type="CDD" id="cd10027">
    <property type="entry name" value="UDG-F1-like"/>
    <property type="match status" value="1"/>
</dbReference>
<evidence type="ECO:0000256" key="9">
    <source>
        <dbReference type="HAMAP-Rule" id="MF_00148"/>
    </source>
</evidence>
<feature type="active site" description="Proton acceptor" evidence="9 10">
    <location>
        <position position="68"/>
    </location>
</feature>
<gene>
    <name evidence="9" type="primary">ung</name>
    <name evidence="13" type="ORF">K529_007685</name>
</gene>
<dbReference type="NCBIfam" id="TIGR00628">
    <property type="entry name" value="ung"/>
    <property type="match status" value="1"/>
</dbReference>
<reference evidence="13 14" key="1">
    <citation type="journal article" date="2016" name="ISME J.">
        <title>Global occurrence and heterogeneity of the Roseobacter-clade species Ruegeria mobilis.</title>
        <authorList>
            <person name="Sonnenschein E."/>
            <person name="Gram L."/>
        </authorList>
    </citation>
    <scope>NUCLEOTIDE SEQUENCE [LARGE SCALE GENOMIC DNA]</scope>
    <source>
        <strain evidence="13 14">F1926</strain>
    </source>
</reference>
<dbReference type="NCBIfam" id="NF003592">
    <property type="entry name" value="PRK05254.1-5"/>
    <property type="match status" value="1"/>
</dbReference>
<dbReference type="SUPFAM" id="SSF52141">
    <property type="entry name" value="Uracil-DNA glycosylase-like"/>
    <property type="match status" value="1"/>
</dbReference>
<dbReference type="SMART" id="SM00987">
    <property type="entry name" value="UreE_C"/>
    <property type="match status" value="1"/>
</dbReference>
<dbReference type="AlphaFoldDB" id="A0A1B1A219"/>
<dbReference type="EMBL" id="CP015230">
    <property type="protein sequence ID" value="ANP40640.1"/>
    <property type="molecule type" value="Genomic_DNA"/>
</dbReference>
<dbReference type="OrthoDB" id="9804372at2"/>
<dbReference type="RefSeq" id="WP_005639565.1">
    <property type="nucleotide sequence ID" value="NZ_CP015230.1"/>
</dbReference>
<evidence type="ECO:0000256" key="6">
    <source>
        <dbReference type="ARBA" id="ARBA00022763"/>
    </source>
</evidence>
<feature type="domain" description="Uracil-DNA glycosylase-like" evidence="12">
    <location>
        <begin position="53"/>
        <end position="211"/>
    </location>
</feature>
<evidence type="ECO:0000256" key="1">
    <source>
        <dbReference type="ARBA" id="ARBA00001400"/>
    </source>
</evidence>
<dbReference type="Proteomes" id="UP000013243">
    <property type="component" value="Chromosome"/>
</dbReference>
<dbReference type="PROSITE" id="PS00130">
    <property type="entry name" value="U_DNA_GLYCOSYLASE"/>
    <property type="match status" value="1"/>
</dbReference>
<keyword evidence="9" id="KW-0963">Cytoplasm</keyword>
<dbReference type="NCBIfam" id="NF003588">
    <property type="entry name" value="PRK05254.1-1"/>
    <property type="match status" value="1"/>
</dbReference>
<keyword evidence="7 9" id="KW-0378">Hydrolase</keyword>
<dbReference type="Pfam" id="PF03167">
    <property type="entry name" value="UDG"/>
    <property type="match status" value="1"/>
</dbReference>
<dbReference type="InterPro" id="IPR018085">
    <property type="entry name" value="Ura-DNA_Glyclase_AS"/>
</dbReference>
<comment type="similarity">
    <text evidence="3 9 11">Belongs to the uracil-DNA glycosylase (UDG) superfamily. UNG family.</text>
</comment>
<dbReference type="KEGG" id="rmb:K529_007685"/>
<sequence length="234" mass="25747">MAPQDHASALRPAVGGWADLPFFQTHWPEIEAKLAEDSRQILPPAHQRFAALELTPPEATRVVILGQDPYPTPGHAHGLSFSVEPDVTPLPRSLRNIYQEMRDDIGCCPDTGDLRPWAAQGVLLLNTVLSVPAGDANGHKKLGWQELAHQVLDHSSHRPTAYVLWGNQAQKLESHIRPGDHLIVKTAHPSPLSARRGFFGSRVFSAINDWLTARGEPPITWATPRTSQGSLFDV</sequence>
<comment type="function">
    <text evidence="2 9 11">Excises uracil residues from the DNA which can arise as a result of misincorporation of dUMP residues by DNA polymerase or due to deamination of cytosine.</text>
</comment>
<dbReference type="GO" id="GO:0004844">
    <property type="term" value="F:uracil DNA N-glycosylase activity"/>
    <property type="evidence" value="ECO:0007669"/>
    <property type="project" value="UniProtKB-UniRule"/>
</dbReference>
<evidence type="ECO:0000256" key="10">
    <source>
        <dbReference type="PROSITE-ProRule" id="PRU10072"/>
    </source>
</evidence>
<organism evidence="13 14">
    <name type="scientific">Tritonibacter mobilis F1926</name>
    <dbReference type="NCBI Taxonomy" id="1265309"/>
    <lineage>
        <taxon>Bacteria</taxon>
        <taxon>Pseudomonadati</taxon>
        <taxon>Pseudomonadota</taxon>
        <taxon>Alphaproteobacteria</taxon>
        <taxon>Rhodobacterales</taxon>
        <taxon>Paracoccaceae</taxon>
        <taxon>Tritonibacter</taxon>
    </lineage>
</organism>
<keyword evidence="8 9" id="KW-0234">DNA repair</keyword>
<evidence type="ECO:0000256" key="3">
    <source>
        <dbReference type="ARBA" id="ARBA00008184"/>
    </source>
</evidence>
<evidence type="ECO:0000256" key="2">
    <source>
        <dbReference type="ARBA" id="ARBA00002631"/>
    </source>
</evidence>
<comment type="catalytic activity">
    <reaction evidence="1 9 11">
        <text>Hydrolyzes single-stranded DNA or mismatched double-stranded DNA and polynucleotides, releasing free uracil.</text>
        <dbReference type="EC" id="3.2.2.27"/>
    </reaction>
</comment>
<dbReference type="InterPro" id="IPR036895">
    <property type="entry name" value="Uracil-DNA_glycosylase-like_sf"/>
</dbReference>
<dbReference type="GeneID" id="28249703"/>
<evidence type="ECO:0000259" key="12">
    <source>
        <dbReference type="SMART" id="SM00986"/>
    </source>
</evidence>
<name>A0A1B1A219_9RHOB</name>
<dbReference type="InterPro" id="IPR005122">
    <property type="entry name" value="Uracil-DNA_glycosylase-like"/>
</dbReference>
<dbReference type="InterPro" id="IPR002043">
    <property type="entry name" value="UDG_fam1"/>
</dbReference>
<evidence type="ECO:0000313" key="13">
    <source>
        <dbReference type="EMBL" id="ANP40640.1"/>
    </source>
</evidence>
<dbReference type="SMART" id="SM00986">
    <property type="entry name" value="UDG"/>
    <property type="match status" value="1"/>
</dbReference>
<proteinExistence type="inferred from homology"/>
<dbReference type="GO" id="GO:0005737">
    <property type="term" value="C:cytoplasm"/>
    <property type="evidence" value="ECO:0007669"/>
    <property type="project" value="UniProtKB-SubCell"/>
</dbReference>
<dbReference type="GO" id="GO:0097510">
    <property type="term" value="P:base-excision repair, AP site formation via deaminated base removal"/>
    <property type="evidence" value="ECO:0007669"/>
    <property type="project" value="TreeGrafter"/>
</dbReference>
<dbReference type="EC" id="3.2.2.27" evidence="4 9"/>
<accession>A0A1B1A219</accession>